<feature type="region of interest" description="Disordered" evidence="1">
    <location>
        <begin position="740"/>
        <end position="770"/>
    </location>
</feature>
<feature type="region of interest" description="Disordered" evidence="1">
    <location>
        <begin position="992"/>
        <end position="1042"/>
    </location>
</feature>
<gene>
    <name evidence="2" type="ORF">PCOR1329_LOCUS74910</name>
</gene>
<dbReference type="EMBL" id="CAUYUJ010020189">
    <property type="protein sequence ID" value="CAK0896444.1"/>
    <property type="molecule type" value="Genomic_DNA"/>
</dbReference>
<feature type="region of interest" description="Disordered" evidence="1">
    <location>
        <begin position="1"/>
        <end position="33"/>
    </location>
</feature>
<feature type="compositionally biased region" description="Basic residues" evidence="1">
    <location>
        <begin position="1018"/>
        <end position="1042"/>
    </location>
</feature>
<comment type="caution">
    <text evidence="2">The sequence shown here is derived from an EMBL/GenBank/DDBJ whole genome shotgun (WGS) entry which is preliminary data.</text>
</comment>
<name>A0ABN9XDX8_9DINO</name>
<protein>
    <submittedName>
        <fullName evidence="2">Uncharacterized protein</fullName>
    </submittedName>
</protein>
<proteinExistence type="predicted"/>
<reference evidence="2" key="1">
    <citation type="submission" date="2023-10" db="EMBL/GenBank/DDBJ databases">
        <authorList>
            <person name="Chen Y."/>
            <person name="Shah S."/>
            <person name="Dougan E. K."/>
            <person name="Thang M."/>
            <person name="Chan C."/>
        </authorList>
    </citation>
    <scope>NUCLEOTIDE SEQUENCE [LARGE SCALE GENOMIC DNA]</scope>
</reference>
<feature type="compositionally biased region" description="Basic and acidic residues" evidence="1">
    <location>
        <begin position="751"/>
        <end position="770"/>
    </location>
</feature>
<evidence type="ECO:0000313" key="3">
    <source>
        <dbReference type="Proteomes" id="UP001189429"/>
    </source>
</evidence>
<dbReference type="Proteomes" id="UP001189429">
    <property type="component" value="Unassembled WGS sequence"/>
</dbReference>
<sequence>MESNEVPQPPAPAEPAPVDSLDATGSDDDQQGCGTAQKWNSILRMHTVKRGKTVKLFGPKGERLVTRHRLNRRRLDQTVNKYKLGIWQHGVLEDCRGTLILIPPAGKECFPDKMEYEAIGGGTLFDAIYDAIAEKPNNKHCQALMASGVSNTLILSSNMSDEDITFLKKNHNNWHSGQATTLAEVYRAVAEARAGWRSHCQIHSITVHSCPKAGPYRYEKLYEDYILRNYSDEYAQWEDYDNAKSVYTQLETNGQLSAWLDLLETQCDFSRNGFSNKASVNHAHYLKCILYREKFTKTIQPELLKWFFFECLTATVPLVNGATEFVPFLLDSVCKSKTLDDLEYPMGGSVLYLPQKSGSAAGIKPPKKKQRRSGANEGLNEILDSAEAGDFDSNVTSSGTPKLWVHDVMQCVGSVVMKACQMGTASIEDDIIINSMRKAFRQAIEFFLKTEIMINGKMQTGWSHVRRSVKEELVRTNLRALQVDIGLDGAASSDDILKSMMDRLDQTDSGAASTRPKSSIELRLGKVLSLATVNKGVAFMRANDLTSSSTALCPAFQNMFAELMEVVKAGDNITSLQDLFRLTAPVVYNAVPADLISAGTMIATIMHEDGSSGSADPASDKVVTLSKGLFEGFEPLDLFIGVRTKWNLLMLKRLGCGHDKMTKIDYDTVVSTLLTGDMSKTIAADTMQDNFTSWADYWSKLLAKACGSDPTKAVPVEVVRAVDPYIESILNTAHAGAPMLASPQPASATQVEKKDESMAAKAKDPNADNEDKYEKFHSICSQRSEVTLDGKVEAPVVACFMTQLKAFIYSGAIMGIPATADPVEEAEKNKGKMEQFVRRVKEEFIIKPEAKLDHIGIMHSDPNPDPNTLFVKTPMPTTMRIVFTGDISRVPSKNALPICTAFDQTFYLVPPAADAVVGSTAWHVPHKPAPKAKAKAKAKPEVSQQVQESETNFTCVSQSAKMKFTYNDALALKTETVDVTFYALVPKTNWKHAHDGDIGPQAASRDDISEQVSTNPKGKGKGKGKGQGKGKGPKVGPKHLLR</sequence>
<keyword evidence="3" id="KW-1185">Reference proteome</keyword>
<evidence type="ECO:0000313" key="2">
    <source>
        <dbReference type="EMBL" id="CAK0896444.1"/>
    </source>
</evidence>
<accession>A0ABN9XDX8</accession>
<organism evidence="2 3">
    <name type="scientific">Prorocentrum cordatum</name>
    <dbReference type="NCBI Taxonomy" id="2364126"/>
    <lineage>
        <taxon>Eukaryota</taxon>
        <taxon>Sar</taxon>
        <taxon>Alveolata</taxon>
        <taxon>Dinophyceae</taxon>
        <taxon>Prorocentrales</taxon>
        <taxon>Prorocentraceae</taxon>
        <taxon>Prorocentrum</taxon>
    </lineage>
</organism>
<evidence type="ECO:0000256" key="1">
    <source>
        <dbReference type="SAM" id="MobiDB-lite"/>
    </source>
</evidence>